<evidence type="ECO:0000313" key="2">
    <source>
        <dbReference type="Proteomes" id="UP001529275"/>
    </source>
</evidence>
<gene>
    <name evidence="1" type="ORF">QUV98_04175</name>
</gene>
<comment type="caution">
    <text evidence="1">The sequence shown here is derived from an EMBL/GenBank/DDBJ whole genome shotgun (WGS) entry which is preliminary data.</text>
</comment>
<keyword evidence="2" id="KW-1185">Reference proteome</keyword>
<sequence length="119" mass="14612">MPSNNTIILAERFHHYIKIYYSDGHTEIIFEDIKSYLQQKRAKKGYKNAILLHENWLYPTMNQKDYSCHWVNLYYLREKNPYCKQLLKDKNIYQKAKIMYIKQIQKEMNTYGHTVKELR</sequence>
<dbReference type="RefSeq" id="WP_087244435.1">
    <property type="nucleotide sequence ID" value="NZ_JAUDCK010000010.1"/>
</dbReference>
<accession>A0ABT7UH92</accession>
<evidence type="ECO:0000313" key="1">
    <source>
        <dbReference type="EMBL" id="MDM8195516.1"/>
    </source>
</evidence>
<reference evidence="2" key="1">
    <citation type="submission" date="2023-06" db="EMBL/GenBank/DDBJ databases">
        <title>Identification and characterization of horizontal gene transfer across gut microbiota members of farm animals based on homology search.</title>
        <authorList>
            <person name="Zeman M."/>
            <person name="Kubasova T."/>
            <person name="Jahodarova E."/>
            <person name="Nykrynova M."/>
            <person name="Rychlik I."/>
        </authorList>
    </citation>
    <scope>NUCLEOTIDE SEQUENCE [LARGE SCALE GENOMIC DNA]</scope>
    <source>
        <strain evidence="2">ET341</strain>
    </source>
</reference>
<organism evidence="1 2">
    <name type="scientific">Massilimicrobiota timonensis</name>
    <dbReference type="NCBI Taxonomy" id="1776392"/>
    <lineage>
        <taxon>Bacteria</taxon>
        <taxon>Bacillati</taxon>
        <taxon>Bacillota</taxon>
        <taxon>Erysipelotrichia</taxon>
        <taxon>Erysipelotrichales</taxon>
        <taxon>Erysipelotrichaceae</taxon>
        <taxon>Massilimicrobiota</taxon>
    </lineage>
</organism>
<dbReference type="EMBL" id="JAUDCK010000010">
    <property type="protein sequence ID" value="MDM8195516.1"/>
    <property type="molecule type" value="Genomic_DNA"/>
</dbReference>
<dbReference type="Proteomes" id="UP001529275">
    <property type="component" value="Unassembled WGS sequence"/>
</dbReference>
<name>A0ABT7UH92_9FIRM</name>
<protein>
    <submittedName>
        <fullName evidence="1">Uncharacterized protein</fullName>
    </submittedName>
</protein>
<proteinExistence type="predicted"/>